<evidence type="ECO:0008006" key="3">
    <source>
        <dbReference type="Google" id="ProtNLM"/>
    </source>
</evidence>
<dbReference type="InterPro" id="IPR003795">
    <property type="entry name" value="DUF192"/>
</dbReference>
<comment type="caution">
    <text evidence="1">The sequence shown here is derived from an EMBL/GenBank/DDBJ whole genome shotgun (WGS) entry which is preliminary data.</text>
</comment>
<name>A0A1F5ZKY4_9BACT</name>
<evidence type="ECO:0000313" key="1">
    <source>
        <dbReference type="EMBL" id="OGG12985.1"/>
    </source>
</evidence>
<gene>
    <name evidence="1" type="ORF">A2773_05865</name>
</gene>
<dbReference type="PANTHER" id="PTHR37953">
    <property type="entry name" value="UPF0127 PROTEIN MJ1496"/>
    <property type="match status" value="1"/>
</dbReference>
<dbReference type="AlphaFoldDB" id="A0A1F5ZKY4"/>
<dbReference type="Gene3D" id="2.60.120.1140">
    <property type="entry name" value="Protein of unknown function DUF192"/>
    <property type="match status" value="1"/>
</dbReference>
<sequence length="142" mass="16174">MFIFLAVLLFVFYFTRSNKNPTSVVTINDKNISVEVADTDEERTRGLSGRKSLEENHGMLFIFPQKSIQRFWMKDMNFPIDIVWIDGDKIVGFDEYIPPEGSTPQKIYSSPLPVNKVLELPSGTVEDIKIKKGDKLILSLSS</sequence>
<organism evidence="1 2">
    <name type="scientific">Candidatus Gottesmanbacteria bacterium RIFCSPHIGHO2_01_FULL_39_10</name>
    <dbReference type="NCBI Taxonomy" id="1798375"/>
    <lineage>
        <taxon>Bacteria</taxon>
        <taxon>Candidatus Gottesmaniibacteriota</taxon>
    </lineage>
</organism>
<reference evidence="1 2" key="1">
    <citation type="journal article" date="2016" name="Nat. Commun.">
        <title>Thousands of microbial genomes shed light on interconnected biogeochemical processes in an aquifer system.</title>
        <authorList>
            <person name="Anantharaman K."/>
            <person name="Brown C.T."/>
            <person name="Hug L.A."/>
            <person name="Sharon I."/>
            <person name="Castelle C.J."/>
            <person name="Probst A.J."/>
            <person name="Thomas B.C."/>
            <person name="Singh A."/>
            <person name="Wilkins M.J."/>
            <person name="Karaoz U."/>
            <person name="Brodie E.L."/>
            <person name="Williams K.H."/>
            <person name="Hubbard S.S."/>
            <person name="Banfield J.F."/>
        </authorList>
    </citation>
    <scope>NUCLEOTIDE SEQUENCE [LARGE SCALE GENOMIC DNA]</scope>
</reference>
<dbReference type="Pfam" id="PF02643">
    <property type="entry name" value="DUF192"/>
    <property type="match status" value="1"/>
</dbReference>
<dbReference type="InterPro" id="IPR038695">
    <property type="entry name" value="Saro_0823-like_sf"/>
</dbReference>
<proteinExistence type="predicted"/>
<dbReference type="PANTHER" id="PTHR37953:SF1">
    <property type="entry name" value="UPF0127 PROTEIN MJ1496"/>
    <property type="match status" value="1"/>
</dbReference>
<dbReference type="Proteomes" id="UP000177383">
    <property type="component" value="Unassembled WGS sequence"/>
</dbReference>
<evidence type="ECO:0000313" key="2">
    <source>
        <dbReference type="Proteomes" id="UP000177383"/>
    </source>
</evidence>
<protein>
    <recommendedName>
        <fullName evidence="3">DUF192 domain-containing protein</fullName>
    </recommendedName>
</protein>
<dbReference type="EMBL" id="MFJE01000065">
    <property type="protein sequence ID" value="OGG12985.1"/>
    <property type="molecule type" value="Genomic_DNA"/>
</dbReference>
<accession>A0A1F5ZKY4</accession>